<dbReference type="InterPro" id="IPR026276">
    <property type="entry name" value="Baseplate_GpP"/>
</dbReference>
<reference evidence="5 6" key="1">
    <citation type="submission" date="2019-05" db="EMBL/GenBank/DDBJ databases">
        <authorList>
            <person name="Farhan Ul Haque M."/>
        </authorList>
    </citation>
    <scope>NUCLEOTIDE SEQUENCE [LARGE SCALE GENOMIC DNA]</scope>
    <source>
        <strain evidence="5">2</strain>
    </source>
</reference>
<evidence type="ECO:0000313" key="5">
    <source>
        <dbReference type="EMBL" id="VTZ52476.1"/>
    </source>
</evidence>
<dbReference type="AlphaFoldDB" id="A0A8B6MDD6"/>
<dbReference type="InterPro" id="IPR053981">
    <property type="entry name" value="Gp44/GpP-like_2nd"/>
</dbReference>
<gene>
    <name evidence="5" type="ORF">MPC4_80147</name>
</gene>
<comment type="caution">
    <text evidence="5">The sequence shown here is derived from an EMBL/GenBank/DDBJ whole genome shotgun (WGS) entry which is preliminary data.</text>
</comment>
<dbReference type="EMBL" id="CABFMQ020000142">
    <property type="protein sequence ID" value="VTZ52476.1"/>
    <property type="molecule type" value="Genomic_DNA"/>
</dbReference>
<sequence>MPQAEFVTVAVGGSLYSSWQNVKVRGSIKEACRDFFLLAAAQLGADATAALFQLFTPLKIYATGELVFNGFIDRRRPHLDPRQGYISIEGRAKGQDAVDCSCVHPTGRFENMTPLDIAKALDRFNIGFSSDAQFDKIPEFQLQPGETLFRAIERACRDQGVTLAGQADGSIKLTKAGQTAQRQPGALIQGVNIEVIDGDFNATNRHSKIYARGQSYDGHGKDALQMEAIALDSTIPRLRPLVHVQDANTDKTRLQKRAENRRDKAAGDGVRATVQTAGWRDETGVLWTPGNKVWTESPFAGLAQDMLIENVSYQQAESRTWSLLSLVDPQAHGGQAGKSSGSGSQWSFDSSDATLQ</sequence>
<keyword evidence="6" id="KW-1185">Reference proteome</keyword>
<dbReference type="Gene3D" id="3.30.1920.10">
    <property type="entry name" value="Baseplate protein-like domains - 2 layer sandwich fold"/>
    <property type="match status" value="1"/>
</dbReference>
<dbReference type="Gene3D" id="2.30.300.10">
    <property type="entry name" value="Baseplate protein-like domain - beta roll fold"/>
    <property type="match status" value="1"/>
</dbReference>
<protein>
    <submittedName>
        <fullName evidence="5">Mu-like prophage tail protein gpP</fullName>
    </submittedName>
</protein>
<dbReference type="Pfam" id="PF21683">
    <property type="entry name" value="GpP-like_1st"/>
    <property type="match status" value="1"/>
</dbReference>
<evidence type="ECO:0000259" key="2">
    <source>
        <dbReference type="Pfam" id="PF21683"/>
    </source>
</evidence>
<dbReference type="PIRSF" id="PIRSF004440">
    <property type="entry name" value="GpP"/>
    <property type="match status" value="1"/>
</dbReference>
<dbReference type="RefSeq" id="WP_174514048.1">
    <property type="nucleotide sequence ID" value="NZ_CABFMQ020000142.1"/>
</dbReference>
<feature type="domain" description="Baseplate hub protein gp44/GpP-like C-terminal" evidence="3">
    <location>
        <begin position="255"/>
        <end position="331"/>
    </location>
</feature>
<dbReference type="Pfam" id="PF22255">
    <property type="entry name" value="Gp44-like_2nd"/>
    <property type="match status" value="1"/>
</dbReference>
<name>A0A8B6MDD6_METTU</name>
<evidence type="ECO:0000256" key="1">
    <source>
        <dbReference type="SAM" id="MobiDB-lite"/>
    </source>
</evidence>
<proteinExistence type="predicted"/>
<dbReference type="InterPro" id="IPR049354">
    <property type="entry name" value="GpP-like_N"/>
</dbReference>
<dbReference type="Gene3D" id="3.55.50.10">
    <property type="entry name" value="Baseplate protein-like domains"/>
    <property type="match status" value="1"/>
</dbReference>
<organism evidence="5 6">
    <name type="scientific">Methylocella tundrae</name>
    <dbReference type="NCBI Taxonomy" id="227605"/>
    <lineage>
        <taxon>Bacteria</taxon>
        <taxon>Pseudomonadati</taxon>
        <taxon>Pseudomonadota</taxon>
        <taxon>Alphaproteobacteria</taxon>
        <taxon>Hyphomicrobiales</taxon>
        <taxon>Beijerinckiaceae</taxon>
        <taxon>Methylocella</taxon>
    </lineage>
</organism>
<dbReference type="InterPro" id="IPR053982">
    <property type="entry name" value="Gp44/GpP-like_C"/>
</dbReference>
<feature type="domain" description="Baseplate hub protein gp44-like N-terminal" evidence="2">
    <location>
        <begin position="7"/>
        <end position="91"/>
    </location>
</feature>
<feature type="compositionally biased region" description="Low complexity" evidence="1">
    <location>
        <begin position="337"/>
        <end position="356"/>
    </location>
</feature>
<evidence type="ECO:0000259" key="3">
    <source>
        <dbReference type="Pfam" id="PF21929"/>
    </source>
</evidence>
<evidence type="ECO:0000313" key="6">
    <source>
        <dbReference type="Proteomes" id="UP000485880"/>
    </source>
</evidence>
<dbReference type="Proteomes" id="UP000485880">
    <property type="component" value="Unassembled WGS sequence"/>
</dbReference>
<evidence type="ECO:0000259" key="4">
    <source>
        <dbReference type="Pfam" id="PF22255"/>
    </source>
</evidence>
<feature type="domain" description="Baseplate hub protein gp44/GpP-like second" evidence="4">
    <location>
        <begin position="96"/>
        <end position="174"/>
    </location>
</feature>
<dbReference type="InterPro" id="IPR023399">
    <property type="entry name" value="Baseplate-like_2-layer_sand"/>
</dbReference>
<accession>A0A8B6MDD6</accession>
<dbReference type="Pfam" id="PF21929">
    <property type="entry name" value="GpP_4th"/>
    <property type="match status" value="1"/>
</dbReference>
<feature type="region of interest" description="Disordered" evidence="1">
    <location>
        <begin position="331"/>
        <end position="356"/>
    </location>
</feature>
<dbReference type="SUPFAM" id="SSF69279">
    <property type="entry name" value="Phage tail proteins"/>
    <property type="match status" value="2"/>
</dbReference>